<accession>A0AAV2Q9F9</accession>
<comment type="caution">
    <text evidence="2">The sequence shown here is derived from an EMBL/GenBank/DDBJ whole genome shotgun (WGS) entry which is preliminary data.</text>
</comment>
<proteinExistence type="predicted"/>
<gene>
    <name evidence="2" type="ORF">MNOR_LOCUS8563</name>
</gene>
<dbReference type="EMBL" id="CAXKWB010004003">
    <property type="protein sequence ID" value="CAL4071505.1"/>
    <property type="molecule type" value="Genomic_DNA"/>
</dbReference>
<feature type="compositionally biased region" description="Basic and acidic residues" evidence="1">
    <location>
        <begin position="420"/>
        <end position="443"/>
    </location>
</feature>
<feature type="region of interest" description="Disordered" evidence="1">
    <location>
        <begin position="388"/>
        <end position="443"/>
    </location>
</feature>
<dbReference type="Gene3D" id="3.30.40.10">
    <property type="entry name" value="Zinc/RING finger domain, C3HC4 (zinc finger)"/>
    <property type="match status" value="1"/>
</dbReference>
<feature type="non-terminal residue" evidence="2">
    <location>
        <position position="579"/>
    </location>
</feature>
<evidence type="ECO:0000256" key="1">
    <source>
        <dbReference type="SAM" id="MobiDB-lite"/>
    </source>
</evidence>
<dbReference type="InterPro" id="IPR013083">
    <property type="entry name" value="Znf_RING/FYVE/PHD"/>
</dbReference>
<evidence type="ECO:0000313" key="3">
    <source>
        <dbReference type="Proteomes" id="UP001497623"/>
    </source>
</evidence>
<keyword evidence="3" id="KW-1185">Reference proteome</keyword>
<feature type="compositionally biased region" description="Basic and acidic residues" evidence="1">
    <location>
        <begin position="459"/>
        <end position="480"/>
    </location>
</feature>
<protein>
    <submittedName>
        <fullName evidence="2">Uncharacterized protein</fullName>
    </submittedName>
</protein>
<evidence type="ECO:0000313" key="2">
    <source>
        <dbReference type="EMBL" id="CAL4071505.1"/>
    </source>
</evidence>
<name>A0AAV2Q9F9_MEGNR</name>
<dbReference type="AlphaFoldDB" id="A0AAV2Q9F9"/>
<feature type="region of interest" description="Disordered" evidence="1">
    <location>
        <begin position="457"/>
        <end position="480"/>
    </location>
</feature>
<sequence length="579" mass="68430">MTTVLRQYSEENIEDNVRFHTFQPFMNVRFSEYLSRSLHCILKNLNLMIKVLPDIASEDSSHDSLTRDVAAQILTIIQDSLFIARIILLDKVFYPISVLEKSAQSEDFGPFEYIQIKEDLKRRLEAAKNCDEKEIENIVENGLFEFHYMYRKKKRTVKIDLNEINLPEKPSRTIPMTGEQCWEQFLKWVDNIAKRLDIYMDVPNCMSLVVCIFSVPDAEITPEQYDDRLGDLRKLFKLANTEFEKCGENCDGYEDCKCLNDQLKRFLEHVLQRKEERKDKYVVNGKVDYIELYKFYLCEMNFDIVKTLKITNIVRALEICMLMKASQSSTERIVSQIKRTVRGRFENISRFGKVKEDDMVNINVFLRTNSGIDTMDAKLAAKKYREELKHRPSLKKSKPLTEPSKKPKPCMQMSSVKLFTIKEMKERDQSQRRKESNPQERYKRKLEKFQHVDLISESNNKDEIDKNSDATEEKENIHKLSDDEILELPENISKSQGIDTDYELLHEKVCIDDCKNPDEEEFEWIGCDANFEKYGIEMCKSLQLRFQDGFKWGDWFHDVCVRVEYDEKKDFLCTLCRKE</sequence>
<organism evidence="2 3">
    <name type="scientific">Meganyctiphanes norvegica</name>
    <name type="common">Northern krill</name>
    <name type="synonym">Thysanopoda norvegica</name>
    <dbReference type="NCBI Taxonomy" id="48144"/>
    <lineage>
        <taxon>Eukaryota</taxon>
        <taxon>Metazoa</taxon>
        <taxon>Ecdysozoa</taxon>
        <taxon>Arthropoda</taxon>
        <taxon>Crustacea</taxon>
        <taxon>Multicrustacea</taxon>
        <taxon>Malacostraca</taxon>
        <taxon>Eumalacostraca</taxon>
        <taxon>Eucarida</taxon>
        <taxon>Euphausiacea</taxon>
        <taxon>Euphausiidae</taxon>
        <taxon>Meganyctiphanes</taxon>
    </lineage>
</organism>
<reference evidence="2 3" key="1">
    <citation type="submission" date="2024-05" db="EMBL/GenBank/DDBJ databases">
        <authorList>
            <person name="Wallberg A."/>
        </authorList>
    </citation>
    <scope>NUCLEOTIDE SEQUENCE [LARGE SCALE GENOMIC DNA]</scope>
</reference>
<dbReference type="Proteomes" id="UP001497623">
    <property type="component" value="Unassembled WGS sequence"/>
</dbReference>